<dbReference type="AlphaFoldDB" id="A0A0D6B8B3"/>
<evidence type="ECO:0000313" key="2">
    <source>
        <dbReference type="EMBL" id="BAQ67204.1"/>
    </source>
</evidence>
<feature type="region of interest" description="Disordered" evidence="1">
    <location>
        <begin position="1"/>
        <end position="20"/>
    </location>
</feature>
<protein>
    <submittedName>
        <fullName evidence="3">DNA polymerase alpha, subunit B</fullName>
    </submittedName>
</protein>
<dbReference type="EMBL" id="AP014800">
    <property type="protein sequence ID" value="BAQ67204.1"/>
    <property type="molecule type" value="Genomic_DNA"/>
</dbReference>
<dbReference type="Proteomes" id="UP000064912">
    <property type="component" value="Chromosome"/>
</dbReference>
<evidence type="ECO:0000313" key="3">
    <source>
        <dbReference type="EMBL" id="BAQ71256.1"/>
    </source>
</evidence>
<evidence type="ECO:0000313" key="4">
    <source>
        <dbReference type="Proteomes" id="UP000064912"/>
    </source>
</evidence>
<reference evidence="3 4" key="1">
    <citation type="submission" date="2015-02" db="EMBL/GenBank/DDBJ databases">
        <title>Genome sequene of Rhodovulum sulfidophilum DSM 2351.</title>
        <authorList>
            <person name="Nagao N."/>
        </authorList>
    </citation>
    <scope>NUCLEOTIDE SEQUENCE [LARGE SCALE GENOMIC DNA]</scope>
    <source>
        <strain evidence="3 4">DSM 2351</strain>
    </source>
</reference>
<gene>
    <name evidence="2" type="ORF">NHU_00032</name>
    <name evidence="3" type="ORF">NHU_04134</name>
</gene>
<dbReference type="KEGG" id="rsu:NHU_00032"/>
<name>A0A0D6B8B3_RHOSU</name>
<accession>A0A0D6B8B3</accession>
<organism evidence="3 4">
    <name type="scientific">Rhodovulum sulfidophilum</name>
    <name type="common">Rhodobacter sulfidophilus</name>
    <dbReference type="NCBI Taxonomy" id="35806"/>
    <lineage>
        <taxon>Bacteria</taxon>
        <taxon>Pseudomonadati</taxon>
        <taxon>Pseudomonadota</taxon>
        <taxon>Alphaproteobacteria</taxon>
        <taxon>Rhodobacterales</taxon>
        <taxon>Paracoccaceae</taxon>
        <taxon>Rhodovulum</taxon>
    </lineage>
</organism>
<sequence>MHEFEWRRPAAKGDYAGGMTEGDLQAIEEESARLRAKVKAKRDAISQAA</sequence>
<dbReference type="EMBL" id="AP014800">
    <property type="protein sequence ID" value="BAQ71256.1"/>
    <property type="molecule type" value="Genomic_DNA"/>
</dbReference>
<evidence type="ECO:0000256" key="1">
    <source>
        <dbReference type="SAM" id="MobiDB-lite"/>
    </source>
</evidence>
<dbReference type="KEGG" id="rsu:NHU_04134"/>
<proteinExistence type="predicted"/>